<dbReference type="PANTHER" id="PTHR43877">
    <property type="entry name" value="AMINOALKYLPHOSPHONATE N-ACETYLTRANSFERASE-RELATED-RELATED"/>
    <property type="match status" value="1"/>
</dbReference>
<dbReference type="Proteomes" id="UP000243250">
    <property type="component" value="Unassembled WGS sequence"/>
</dbReference>
<dbReference type="Pfam" id="PF13508">
    <property type="entry name" value="Acetyltransf_7"/>
    <property type="match status" value="1"/>
</dbReference>
<organism evidence="4 5">
    <name type="scientific">Halogeometricum limi</name>
    <dbReference type="NCBI Taxonomy" id="555875"/>
    <lineage>
        <taxon>Archaea</taxon>
        <taxon>Methanobacteriati</taxon>
        <taxon>Methanobacteriota</taxon>
        <taxon>Stenosarchaea group</taxon>
        <taxon>Halobacteria</taxon>
        <taxon>Halobacteriales</taxon>
        <taxon>Haloferacaceae</taxon>
        <taxon>Halogeometricum</taxon>
    </lineage>
</organism>
<reference evidence="5" key="1">
    <citation type="submission" date="2016-10" db="EMBL/GenBank/DDBJ databases">
        <authorList>
            <person name="Varghese N."/>
            <person name="Submissions S."/>
        </authorList>
    </citation>
    <scope>NUCLEOTIDE SEQUENCE [LARGE SCALE GENOMIC DNA]</scope>
    <source>
        <strain evidence="5">CGMCC 1.8711</strain>
    </source>
</reference>
<evidence type="ECO:0000313" key="5">
    <source>
        <dbReference type="Proteomes" id="UP000243250"/>
    </source>
</evidence>
<evidence type="ECO:0000256" key="2">
    <source>
        <dbReference type="ARBA" id="ARBA00023315"/>
    </source>
</evidence>
<accession>A0A1I6FUL7</accession>
<dbReference type="EMBL" id="FOYS01000001">
    <property type="protein sequence ID" value="SFR33630.1"/>
    <property type="molecule type" value="Genomic_DNA"/>
</dbReference>
<dbReference type="RefSeq" id="WP_245758263.1">
    <property type="nucleotide sequence ID" value="NZ_FOYS01000001.1"/>
</dbReference>
<dbReference type="Gene3D" id="3.40.630.30">
    <property type="match status" value="1"/>
</dbReference>
<dbReference type="InterPro" id="IPR000182">
    <property type="entry name" value="GNAT_dom"/>
</dbReference>
<keyword evidence="5" id="KW-1185">Reference proteome</keyword>
<dbReference type="InterPro" id="IPR016181">
    <property type="entry name" value="Acyl_CoA_acyltransferase"/>
</dbReference>
<name>A0A1I6FUL7_9EURY</name>
<dbReference type="STRING" id="555875.SAMN04488124_0332"/>
<proteinExistence type="predicted"/>
<feature type="domain" description="N-acetyltransferase" evidence="3">
    <location>
        <begin position="2"/>
        <end position="128"/>
    </location>
</feature>
<dbReference type="GO" id="GO:0016747">
    <property type="term" value="F:acyltransferase activity, transferring groups other than amino-acyl groups"/>
    <property type="evidence" value="ECO:0007669"/>
    <property type="project" value="InterPro"/>
</dbReference>
<keyword evidence="2" id="KW-0012">Acyltransferase</keyword>
<dbReference type="InterPro" id="IPR050832">
    <property type="entry name" value="Bact_Acetyltransf"/>
</dbReference>
<sequence>MTEIRLARADDVDAATELLDAAMLELDRAAMARRVENESVLVAESGERIVGVCVLDVGDGTTEISQIAVHRSRRARGVGRALVESAAETTAHPLTATFRPQVRPFYEALGFAVEPVEGESNRFRGVLR</sequence>
<dbReference type="CDD" id="cd04301">
    <property type="entry name" value="NAT_SF"/>
    <property type="match status" value="1"/>
</dbReference>
<evidence type="ECO:0000313" key="4">
    <source>
        <dbReference type="EMBL" id="SFR33630.1"/>
    </source>
</evidence>
<protein>
    <submittedName>
        <fullName evidence="4">Predicted N-acetyltransferase YhbS</fullName>
    </submittedName>
</protein>
<dbReference type="PANTHER" id="PTHR43877:SF1">
    <property type="entry name" value="ACETYLTRANSFERASE"/>
    <property type="match status" value="1"/>
</dbReference>
<dbReference type="PROSITE" id="PS51186">
    <property type="entry name" value="GNAT"/>
    <property type="match status" value="1"/>
</dbReference>
<keyword evidence="1 4" id="KW-0808">Transferase</keyword>
<evidence type="ECO:0000256" key="1">
    <source>
        <dbReference type="ARBA" id="ARBA00022679"/>
    </source>
</evidence>
<dbReference type="AlphaFoldDB" id="A0A1I6FUL7"/>
<evidence type="ECO:0000259" key="3">
    <source>
        <dbReference type="PROSITE" id="PS51186"/>
    </source>
</evidence>
<gene>
    <name evidence="4" type="ORF">SAMN04488124_0332</name>
</gene>
<dbReference type="SUPFAM" id="SSF55729">
    <property type="entry name" value="Acyl-CoA N-acyltransferases (Nat)"/>
    <property type="match status" value="1"/>
</dbReference>